<organism evidence="2 3">
    <name type="scientific">Fusarium musae</name>
    <dbReference type="NCBI Taxonomy" id="1042133"/>
    <lineage>
        <taxon>Eukaryota</taxon>
        <taxon>Fungi</taxon>
        <taxon>Dikarya</taxon>
        <taxon>Ascomycota</taxon>
        <taxon>Pezizomycotina</taxon>
        <taxon>Sordariomycetes</taxon>
        <taxon>Hypocreomycetidae</taxon>
        <taxon>Hypocreales</taxon>
        <taxon>Nectriaceae</taxon>
        <taxon>Fusarium</taxon>
    </lineage>
</organism>
<evidence type="ECO:0000256" key="1">
    <source>
        <dbReference type="SAM" id="MobiDB-lite"/>
    </source>
</evidence>
<accession>A0A9P8IID9</accession>
<name>A0A9P8IID9_9HYPO</name>
<dbReference type="AlphaFoldDB" id="A0A9P8IID9"/>
<dbReference type="Proteomes" id="UP000827133">
    <property type="component" value="Unassembled WGS sequence"/>
</dbReference>
<feature type="region of interest" description="Disordered" evidence="1">
    <location>
        <begin position="515"/>
        <end position="558"/>
    </location>
</feature>
<keyword evidence="3" id="KW-1185">Reference proteome</keyword>
<evidence type="ECO:0000313" key="2">
    <source>
        <dbReference type="EMBL" id="KAG9496656.1"/>
    </source>
</evidence>
<proteinExistence type="predicted"/>
<dbReference type="RefSeq" id="XP_044675656.1">
    <property type="nucleotide sequence ID" value="XM_044828981.1"/>
</dbReference>
<dbReference type="EMBL" id="JAHBCI010000009">
    <property type="protein sequence ID" value="KAG9496656.1"/>
    <property type="molecule type" value="Genomic_DNA"/>
</dbReference>
<sequence>MVSLAQRLGKWYQFRFNNLTLNVPGTYITNNGTLSLLFKDKDEYEMKDVDEFTGRVLVGYIMSHTYEVDYEAAEQDEDMALREYNIALKAWAIGRMYNIHGLVVLARDHAVKLAKFMNPVWAMVAIVDTPLVMEHITGIIHRIDDYTEEFLQSVTRQEATDLLLRVPPPSTVGWLWATLQLMRKAQGPALERGWYLVHQTLPTHMPGLRECLPLLDELRQLTQLTRESEYRAPEAIDPFDDDDDAVEHVLNPFNHWIPDAKIKCGKVMRAMVRNFNSCQKIGTRNKEKPAERDKPYASGICSVYFSEKGPLYIPSSLLSEEMKEATDFQHDNSAHPMAELWLDNIALDAGHVIIHYLVTGIYQYLEHQKEAEKDAKDFSAEFATAIRVYVAADNLPLPDLREMAKGEILSVGKWLSLPALIKVMEEAALPFKAYPGIAAYVESRLLSFSQTAAMDGGEDHVDETLLALGAPDTLSQVVLRSVLLSKASRGRQMESPTYKSAWGNPRVELCHMEQAMERAEGSSSRNAEAARYEKENLHPQKPKAKQNGETSRRGWKRVGALEEKAEKRAEELASERKWNATRWGGYDWPARQSFFEEVGDAHEHPPVFSLGWGEVRKRQAFKRHDQCDSPTVIPETWIDQLTPGSSQNWPEDKEAVNW</sequence>
<dbReference type="PANTHER" id="PTHR37538:SF4">
    <property type="entry name" value="PITSLRE SERINE_THREONINE-PROTEIN KINASE CDC2L1"/>
    <property type="match status" value="1"/>
</dbReference>
<dbReference type="KEGG" id="fmu:J7337_011434"/>
<evidence type="ECO:0000313" key="3">
    <source>
        <dbReference type="Proteomes" id="UP000827133"/>
    </source>
</evidence>
<comment type="caution">
    <text evidence="2">The sequence shown here is derived from an EMBL/GenBank/DDBJ whole genome shotgun (WGS) entry which is preliminary data.</text>
</comment>
<dbReference type="PANTHER" id="PTHR37538">
    <property type="entry name" value="BTB DOMAIN-CONTAINING PROTEIN"/>
    <property type="match status" value="1"/>
</dbReference>
<gene>
    <name evidence="2" type="ORF">J7337_011434</name>
</gene>
<reference evidence="2" key="1">
    <citation type="journal article" date="2021" name="Mol. Plant Microbe Interact.">
        <title>Telomere to telomere genome assembly of Fusarium musae F31, causal agent of crown rot disease of banana.</title>
        <authorList>
            <person name="Degradi L."/>
            <person name="Tava V."/>
            <person name="Kunova A."/>
            <person name="Cortesi P."/>
            <person name="Saracchi M."/>
            <person name="Pasquali M."/>
        </authorList>
    </citation>
    <scope>NUCLEOTIDE SEQUENCE</scope>
    <source>
        <strain evidence="2">F31</strain>
    </source>
</reference>
<protein>
    <submittedName>
        <fullName evidence="2">Uncharacterized protein</fullName>
    </submittedName>
</protein>
<dbReference type="GeneID" id="68319290"/>
<feature type="compositionally biased region" description="Basic and acidic residues" evidence="1">
    <location>
        <begin position="528"/>
        <end position="538"/>
    </location>
</feature>